<accession>A0ABR4D1M3</accession>
<evidence type="ECO:0000256" key="2">
    <source>
        <dbReference type="SAM" id="MobiDB-lite"/>
    </source>
</evidence>
<dbReference type="Proteomes" id="UP001595075">
    <property type="component" value="Unassembled WGS sequence"/>
</dbReference>
<proteinExistence type="predicted"/>
<evidence type="ECO:0000313" key="4">
    <source>
        <dbReference type="Proteomes" id="UP001595075"/>
    </source>
</evidence>
<feature type="region of interest" description="Disordered" evidence="2">
    <location>
        <begin position="490"/>
        <end position="535"/>
    </location>
</feature>
<feature type="region of interest" description="Disordered" evidence="2">
    <location>
        <begin position="23"/>
        <end position="50"/>
    </location>
</feature>
<dbReference type="PANTHER" id="PTHR42041">
    <property type="entry name" value="DNA ENDONUCLEASE ACTIVATOR CTP1 C-TERMINAL DOMAIN-CONTAINING PROTEIN"/>
    <property type="match status" value="1"/>
</dbReference>
<feature type="region of interest" description="Disordered" evidence="2">
    <location>
        <begin position="402"/>
        <end position="435"/>
    </location>
</feature>
<feature type="coiled-coil region" evidence="1">
    <location>
        <begin position="75"/>
        <end position="109"/>
    </location>
</feature>
<dbReference type="PANTHER" id="PTHR42041:SF1">
    <property type="entry name" value="DNA ENDONUCLEASE ACTIVATOR CTP1 C-TERMINAL DOMAIN-CONTAINING PROTEIN"/>
    <property type="match status" value="1"/>
</dbReference>
<dbReference type="EMBL" id="JAZHXI010000001">
    <property type="protein sequence ID" value="KAL2075518.1"/>
    <property type="molecule type" value="Genomic_DNA"/>
</dbReference>
<reference evidence="3 4" key="1">
    <citation type="journal article" date="2024" name="Commun. Biol.">
        <title>Comparative genomic analysis of thermophilic fungi reveals convergent evolutionary adaptations and gene losses.</title>
        <authorList>
            <person name="Steindorff A.S."/>
            <person name="Aguilar-Pontes M.V."/>
            <person name="Robinson A.J."/>
            <person name="Andreopoulos B."/>
            <person name="LaButti K."/>
            <person name="Kuo A."/>
            <person name="Mondo S."/>
            <person name="Riley R."/>
            <person name="Otillar R."/>
            <person name="Haridas S."/>
            <person name="Lipzen A."/>
            <person name="Grimwood J."/>
            <person name="Schmutz J."/>
            <person name="Clum A."/>
            <person name="Reid I.D."/>
            <person name="Moisan M.C."/>
            <person name="Butler G."/>
            <person name="Nguyen T.T.M."/>
            <person name="Dewar K."/>
            <person name="Conant G."/>
            <person name="Drula E."/>
            <person name="Henrissat B."/>
            <person name="Hansel C."/>
            <person name="Singer S."/>
            <person name="Hutchinson M.I."/>
            <person name="de Vries R.P."/>
            <person name="Natvig D.O."/>
            <person name="Powell A.J."/>
            <person name="Tsang A."/>
            <person name="Grigoriev I.V."/>
        </authorList>
    </citation>
    <scope>NUCLEOTIDE SEQUENCE [LARGE SCALE GENOMIC DNA]</scope>
    <source>
        <strain evidence="3 4">CBS 494.80</strain>
    </source>
</reference>
<organism evidence="3 4">
    <name type="scientific">Oculimacula yallundae</name>
    <dbReference type="NCBI Taxonomy" id="86028"/>
    <lineage>
        <taxon>Eukaryota</taxon>
        <taxon>Fungi</taxon>
        <taxon>Dikarya</taxon>
        <taxon>Ascomycota</taxon>
        <taxon>Pezizomycotina</taxon>
        <taxon>Leotiomycetes</taxon>
        <taxon>Helotiales</taxon>
        <taxon>Ploettnerulaceae</taxon>
        <taxon>Oculimacula</taxon>
    </lineage>
</organism>
<evidence type="ECO:0000313" key="3">
    <source>
        <dbReference type="EMBL" id="KAL2075518.1"/>
    </source>
</evidence>
<name>A0ABR4D1M3_9HELO</name>
<gene>
    <name evidence="3" type="ORF">VTL71DRAFT_461</name>
</gene>
<evidence type="ECO:0000256" key="1">
    <source>
        <dbReference type="SAM" id="Coils"/>
    </source>
</evidence>
<comment type="caution">
    <text evidence="3">The sequence shown here is derived from an EMBL/GenBank/DDBJ whole genome shotgun (WGS) entry which is preliminary data.</text>
</comment>
<feature type="coiled-coil region" evidence="1">
    <location>
        <begin position="142"/>
        <end position="232"/>
    </location>
</feature>
<protein>
    <submittedName>
        <fullName evidence="3">Uncharacterized protein</fullName>
    </submittedName>
</protein>
<keyword evidence="4" id="KW-1185">Reference proteome</keyword>
<keyword evidence="1" id="KW-0175">Coiled coil</keyword>
<sequence>MDPTFKFPGSPGTPLFQVSPDRVNQQRASAIFDDSPSGSPHRHSRESSVHEKVAAFNSLAFQGKTLERKANDAALKRAMLGREEAESEMRRYRDETRALRRQVDEGKERERRVGERLENVMENYGRAKETHAHTQTLWEKEIRRARKEAFKSQSAVVKLQEELKSARNAVKMIQADLEQEKERSMKREQEAFAARYQLVGAQEEVSQVQEQLKLVEQERDALRTIAQEEEIARIAAEGRMPLPTLTEDDEFASPKKARKSLDMITITSSAASEEELDNLRMLMEWEQQRANRAHDRVEFLELECRMNCCISKAAQKELALAVSTQEKIQMGRTSTVFIPAEGIFRPASPAPEESPWISPAKKTMNHQIDEEPRIFARTPSCEPPSAALISDTRTSLLSIFDTPHSPTRTDDGENDTTITQDTQEVPEPEEESPVKHTMVPTFHTISTTTRIPLANAPDLTPPTVLPAALNPALSPTMSREEALAQIRERRGRARSLAQGTMTPRKQMVEGAGSRRDISAPAIRSGGVRGRSQARS</sequence>